<keyword evidence="12" id="KW-1185">Reference proteome</keyword>
<dbReference type="PROSITE" id="PS50109">
    <property type="entry name" value="HIS_KIN"/>
    <property type="match status" value="1"/>
</dbReference>
<dbReference type="Gene3D" id="3.30.450.280">
    <property type="entry name" value="GAF domain"/>
    <property type="match status" value="1"/>
</dbReference>
<dbReference type="Pfam" id="PF02518">
    <property type="entry name" value="HATPase_c"/>
    <property type="match status" value="1"/>
</dbReference>
<keyword evidence="4" id="KW-0808">Transferase</keyword>
<evidence type="ECO:0000313" key="11">
    <source>
        <dbReference type="EMBL" id="EDN00796.1"/>
    </source>
</evidence>
<reference evidence="11 12" key="2">
    <citation type="submission" date="2007-06" db="EMBL/GenBank/DDBJ databases">
        <title>Draft genome sequence of Pseudoflavonifractor capillosus ATCC 29799.</title>
        <authorList>
            <person name="Sudarsanam P."/>
            <person name="Ley R."/>
            <person name="Guruge J."/>
            <person name="Turnbaugh P.J."/>
            <person name="Mahowald M."/>
            <person name="Liep D."/>
            <person name="Gordon J."/>
        </authorList>
    </citation>
    <scope>NUCLEOTIDE SEQUENCE [LARGE SCALE GENOMIC DNA]</scope>
    <source>
        <strain evidence="11 12">ATCC 29799</strain>
    </source>
</reference>
<dbReference type="EC" id="2.7.13.3" evidence="2"/>
<sequence>MISATRMLCQKYTSLTDDEISYLESYNTLLPAMANAEKADVFVDCRTATGRSAIVVCEAKPQTVPSNYSSSILGMMIQWIDEPAVDRSFRLGVSTAGMRAVSMPEDRRIVQSVDPIFYRGRLIAVLIYEKPAMDVESILSASQPAPTDTSADLGWSAVADALGEAVVFLDQNRQVCGYNREAERLYRAMGYVGELLGMPGSNIQPAAAEACDGAWHETCMVNRNLQYRKLPLTDGKAAEVLIMRDITEQRRLEQELNFQKTALRELRHRMKNSLQMMANLIRARGYEVESLTEAQSGMMDAANRLLSLTATLDGLAQASPEKVSLLQVIRHIRQYTLQTLVNSTGNITIQVSGQDVEVRPDCADSIALVVNELLQNALKHAFPSGAAGTVGIELQSGRPASRITVWDNGVGLQKDQTRSGGIGLELVYTIVRDRLMGECDLESGPDGTRVTFDFIEA</sequence>
<evidence type="ECO:0000259" key="10">
    <source>
        <dbReference type="PROSITE" id="PS50109"/>
    </source>
</evidence>
<dbReference type="Gene3D" id="3.30.565.10">
    <property type="entry name" value="Histidine kinase-like ATPase, C-terminal domain"/>
    <property type="match status" value="1"/>
</dbReference>
<comment type="caution">
    <text evidence="11">The sequence shown here is derived from an EMBL/GenBank/DDBJ whole genome shotgun (WGS) entry which is preliminary data.</text>
</comment>
<gene>
    <name evidence="11" type="ORF">BACCAP_01562</name>
</gene>
<dbReference type="RefSeq" id="WP_006572110.1">
    <property type="nucleotide sequence ID" value="NZ_AAXG02000010.1"/>
</dbReference>
<keyword evidence="3" id="KW-0597">Phosphoprotein</keyword>
<evidence type="ECO:0000256" key="8">
    <source>
        <dbReference type="ARBA" id="ARBA00023012"/>
    </source>
</evidence>
<dbReference type="AlphaFoldDB" id="A6NTN3"/>
<dbReference type="STRING" id="411467.BACCAP_01562"/>
<dbReference type="InterPro" id="IPR035965">
    <property type="entry name" value="PAS-like_dom_sf"/>
</dbReference>
<dbReference type="InterPro" id="IPR038424">
    <property type="entry name" value="H_kinase_PdtaS_GAF_sf"/>
</dbReference>
<dbReference type="GO" id="GO:0004673">
    <property type="term" value="F:protein histidine kinase activity"/>
    <property type="evidence" value="ECO:0007669"/>
    <property type="project" value="UniProtKB-EC"/>
</dbReference>
<evidence type="ECO:0000256" key="6">
    <source>
        <dbReference type="ARBA" id="ARBA00022777"/>
    </source>
</evidence>
<dbReference type="Pfam" id="PF07568">
    <property type="entry name" value="HisKA_2"/>
    <property type="match status" value="1"/>
</dbReference>
<evidence type="ECO:0000256" key="4">
    <source>
        <dbReference type="ARBA" id="ARBA00022679"/>
    </source>
</evidence>
<dbReference type="SUPFAM" id="SSF55874">
    <property type="entry name" value="ATPase domain of HSP90 chaperone/DNA topoisomerase II/histidine kinase"/>
    <property type="match status" value="1"/>
</dbReference>
<dbReference type="eggNOG" id="COG3920">
    <property type="taxonomic scope" value="Bacteria"/>
</dbReference>
<evidence type="ECO:0000313" key="12">
    <source>
        <dbReference type="Proteomes" id="UP000003639"/>
    </source>
</evidence>
<protein>
    <recommendedName>
        <fullName evidence="2">histidine kinase</fullName>
        <ecNumber evidence="2">2.7.13.3</ecNumber>
    </recommendedName>
</protein>
<organism evidence="11 12">
    <name type="scientific">Pseudoflavonifractor capillosus ATCC 29799</name>
    <dbReference type="NCBI Taxonomy" id="411467"/>
    <lineage>
        <taxon>Bacteria</taxon>
        <taxon>Bacillati</taxon>
        <taxon>Bacillota</taxon>
        <taxon>Clostridia</taxon>
        <taxon>Eubacteriales</taxon>
        <taxon>Oscillospiraceae</taxon>
        <taxon>Pseudoflavonifractor</taxon>
    </lineage>
</organism>
<evidence type="ECO:0000256" key="1">
    <source>
        <dbReference type="ARBA" id="ARBA00000085"/>
    </source>
</evidence>
<dbReference type="EMBL" id="AAXG02000010">
    <property type="protein sequence ID" value="EDN00796.1"/>
    <property type="molecule type" value="Genomic_DNA"/>
</dbReference>
<accession>A6NTN3</accession>
<dbReference type="SUPFAM" id="SSF55785">
    <property type="entry name" value="PYP-like sensor domain (PAS domain)"/>
    <property type="match status" value="1"/>
</dbReference>
<evidence type="ECO:0000256" key="2">
    <source>
        <dbReference type="ARBA" id="ARBA00012438"/>
    </source>
</evidence>
<dbReference type="OrthoDB" id="9767435at2"/>
<keyword evidence="6 11" id="KW-0418">Kinase</keyword>
<dbReference type="GO" id="GO:0000160">
    <property type="term" value="P:phosphorelay signal transduction system"/>
    <property type="evidence" value="ECO:0007669"/>
    <property type="project" value="UniProtKB-KW"/>
</dbReference>
<keyword evidence="8" id="KW-0902">Two-component regulatory system</keyword>
<proteinExistence type="predicted"/>
<feature type="coiled-coil region" evidence="9">
    <location>
        <begin position="249"/>
        <end position="283"/>
    </location>
</feature>
<dbReference type="InterPro" id="IPR022066">
    <property type="entry name" value="PdtaS_GAF"/>
</dbReference>
<dbReference type="GO" id="GO:0005524">
    <property type="term" value="F:ATP binding"/>
    <property type="evidence" value="ECO:0007669"/>
    <property type="project" value="UniProtKB-KW"/>
</dbReference>
<evidence type="ECO:0000256" key="7">
    <source>
        <dbReference type="ARBA" id="ARBA00022840"/>
    </source>
</evidence>
<feature type="domain" description="Histidine kinase" evidence="10">
    <location>
        <begin position="265"/>
        <end position="457"/>
    </location>
</feature>
<keyword evidence="5" id="KW-0547">Nucleotide-binding</keyword>
<dbReference type="PANTHER" id="PTHR41523:SF8">
    <property type="entry name" value="ETHYLENE RESPONSE SENSOR PROTEIN"/>
    <property type="match status" value="1"/>
</dbReference>
<dbReference type="PANTHER" id="PTHR41523">
    <property type="entry name" value="TWO-COMPONENT SYSTEM SENSOR PROTEIN"/>
    <property type="match status" value="1"/>
</dbReference>
<keyword evidence="7" id="KW-0067">ATP-binding</keyword>
<keyword evidence="9" id="KW-0175">Coiled coil</keyword>
<evidence type="ECO:0000256" key="9">
    <source>
        <dbReference type="SAM" id="Coils"/>
    </source>
</evidence>
<evidence type="ECO:0000256" key="3">
    <source>
        <dbReference type="ARBA" id="ARBA00022553"/>
    </source>
</evidence>
<evidence type="ECO:0000256" key="5">
    <source>
        <dbReference type="ARBA" id="ARBA00022741"/>
    </source>
</evidence>
<dbReference type="Pfam" id="PF12282">
    <property type="entry name" value="GAF_PdtaS"/>
    <property type="match status" value="1"/>
</dbReference>
<dbReference type="Gene3D" id="3.30.450.20">
    <property type="entry name" value="PAS domain"/>
    <property type="match status" value="1"/>
</dbReference>
<reference evidence="11 12" key="1">
    <citation type="submission" date="2007-04" db="EMBL/GenBank/DDBJ databases">
        <authorList>
            <person name="Fulton L."/>
            <person name="Clifton S."/>
            <person name="Fulton B."/>
            <person name="Xu J."/>
            <person name="Minx P."/>
            <person name="Pepin K.H."/>
            <person name="Johnson M."/>
            <person name="Thiruvilangam P."/>
            <person name="Bhonagiri V."/>
            <person name="Nash W.E."/>
            <person name="Mardis E.R."/>
            <person name="Wilson R.K."/>
        </authorList>
    </citation>
    <scope>NUCLEOTIDE SEQUENCE [LARGE SCALE GENOMIC DNA]</scope>
    <source>
        <strain evidence="11 12">ATCC 29799</strain>
    </source>
</reference>
<dbReference type="Proteomes" id="UP000003639">
    <property type="component" value="Unassembled WGS sequence"/>
</dbReference>
<dbReference type="SMART" id="SM00387">
    <property type="entry name" value="HATPase_c"/>
    <property type="match status" value="1"/>
</dbReference>
<name>A6NTN3_9FIRM</name>
<dbReference type="InterPro" id="IPR003594">
    <property type="entry name" value="HATPase_dom"/>
</dbReference>
<dbReference type="InterPro" id="IPR005467">
    <property type="entry name" value="His_kinase_dom"/>
</dbReference>
<dbReference type="InterPro" id="IPR036890">
    <property type="entry name" value="HATPase_C_sf"/>
</dbReference>
<comment type="catalytic activity">
    <reaction evidence="1">
        <text>ATP + protein L-histidine = ADP + protein N-phospho-L-histidine.</text>
        <dbReference type="EC" id="2.7.13.3"/>
    </reaction>
</comment>
<dbReference type="InterPro" id="IPR011495">
    <property type="entry name" value="Sig_transdc_His_kin_sub2_dim/P"/>
</dbReference>